<protein>
    <submittedName>
        <fullName evidence="1">Uncharacterized protein</fullName>
    </submittedName>
</protein>
<dbReference type="EMBL" id="UINC01045400">
    <property type="protein sequence ID" value="SVB52120.1"/>
    <property type="molecule type" value="Genomic_DNA"/>
</dbReference>
<proteinExistence type="predicted"/>
<name>A0A382EN24_9ZZZZ</name>
<accession>A0A382EN24</accession>
<dbReference type="AlphaFoldDB" id="A0A382EN24"/>
<sequence length="33" mass="4247">MIYQQPWLFSFHKIENYFDFFFTLVNIHFVQVF</sequence>
<evidence type="ECO:0000313" key="1">
    <source>
        <dbReference type="EMBL" id="SVB52120.1"/>
    </source>
</evidence>
<organism evidence="1">
    <name type="scientific">marine metagenome</name>
    <dbReference type="NCBI Taxonomy" id="408172"/>
    <lineage>
        <taxon>unclassified sequences</taxon>
        <taxon>metagenomes</taxon>
        <taxon>ecological metagenomes</taxon>
    </lineage>
</organism>
<reference evidence="1" key="1">
    <citation type="submission" date="2018-05" db="EMBL/GenBank/DDBJ databases">
        <authorList>
            <person name="Lanie J.A."/>
            <person name="Ng W.-L."/>
            <person name="Kazmierczak K.M."/>
            <person name="Andrzejewski T.M."/>
            <person name="Davidsen T.M."/>
            <person name="Wayne K.J."/>
            <person name="Tettelin H."/>
            <person name="Glass J.I."/>
            <person name="Rusch D."/>
            <person name="Podicherti R."/>
            <person name="Tsui H.-C.T."/>
            <person name="Winkler M.E."/>
        </authorList>
    </citation>
    <scope>NUCLEOTIDE SEQUENCE</scope>
</reference>
<gene>
    <name evidence="1" type="ORF">METZ01_LOCUS204974</name>
</gene>